<evidence type="ECO:0000256" key="2">
    <source>
        <dbReference type="ARBA" id="ARBA00022490"/>
    </source>
</evidence>
<dbReference type="EMBL" id="CP011856">
    <property type="protein sequence ID" value="AKM53777.1"/>
    <property type="molecule type" value="Genomic_DNA"/>
</dbReference>
<evidence type="ECO:0000256" key="6">
    <source>
        <dbReference type="ARBA" id="ARBA00023209"/>
    </source>
</evidence>
<evidence type="ECO:0000256" key="5">
    <source>
        <dbReference type="ARBA" id="ARBA00023098"/>
    </source>
</evidence>
<dbReference type="PATRIC" id="fig|743698.3.peg.186"/>
<dbReference type="KEGG" id="seri:SERIO_v1c01840"/>
<dbReference type="GO" id="GO:0043811">
    <property type="term" value="F:phosphate:acyl-[acyl carrier protein] acyltransferase activity"/>
    <property type="evidence" value="ECO:0007669"/>
    <property type="project" value="UniProtKB-UniRule"/>
</dbReference>
<dbReference type="EC" id="2.3.1.274" evidence="8 10"/>
<reference evidence="11 12" key="1">
    <citation type="journal article" date="2015" name="Genome Biol. Evol.">
        <title>Found and Lost: The Fates of Horizontally Acquired Genes in Arthropod-Symbiotic Spiroplasma.</title>
        <authorList>
            <person name="Lo W.S."/>
            <person name="Gasparich G.E."/>
            <person name="Kuo C.H."/>
        </authorList>
    </citation>
    <scope>NUCLEOTIDE SEQUENCE [LARGE SCALE GENOMIC DNA]</scope>
    <source>
        <strain evidence="12">TDA-040725-5</strain>
    </source>
</reference>
<comment type="subunit">
    <text evidence="9 10">Homodimer. Probably interacts with PlsY.</text>
</comment>
<dbReference type="RefSeq" id="WP_047791048.1">
    <property type="nucleotide sequence ID" value="NZ_CP011856.1"/>
</dbReference>
<dbReference type="GO" id="GO:0005737">
    <property type="term" value="C:cytoplasm"/>
    <property type="evidence" value="ECO:0007669"/>
    <property type="project" value="UniProtKB-SubCell"/>
</dbReference>
<evidence type="ECO:0000256" key="4">
    <source>
        <dbReference type="ARBA" id="ARBA00022679"/>
    </source>
</evidence>
<keyword evidence="6 10" id="KW-0594">Phospholipid biosynthesis</keyword>
<evidence type="ECO:0000256" key="3">
    <source>
        <dbReference type="ARBA" id="ARBA00022516"/>
    </source>
</evidence>
<keyword evidence="7 10" id="KW-1208">Phospholipid metabolism</keyword>
<dbReference type="InterPro" id="IPR012281">
    <property type="entry name" value="Phospholipid_synth_PlsX-like"/>
</dbReference>
<keyword evidence="4 10" id="KW-0808">Transferase</keyword>
<name>A0A0H3XLU4_9MOLU</name>
<keyword evidence="5 10" id="KW-0443">Lipid metabolism</keyword>
<keyword evidence="12" id="KW-1185">Reference proteome</keyword>
<gene>
    <name evidence="10 11" type="primary">plsX</name>
    <name evidence="11" type="ORF">SERIO_v1c01840</name>
</gene>
<dbReference type="Gene3D" id="3.40.718.10">
    <property type="entry name" value="Isopropylmalate Dehydrogenase"/>
    <property type="match status" value="1"/>
</dbReference>
<comment type="similarity">
    <text evidence="10">Belongs to the PlsX family.</text>
</comment>
<dbReference type="InterPro" id="IPR003664">
    <property type="entry name" value="FA_synthesis"/>
</dbReference>
<evidence type="ECO:0000313" key="11">
    <source>
        <dbReference type="EMBL" id="AKM53777.1"/>
    </source>
</evidence>
<dbReference type="PANTHER" id="PTHR30100:SF1">
    <property type="entry name" value="PHOSPHATE ACYLTRANSFERASE"/>
    <property type="match status" value="1"/>
</dbReference>
<dbReference type="SUPFAM" id="SSF53659">
    <property type="entry name" value="Isocitrate/Isopropylmalate dehydrogenase-like"/>
    <property type="match status" value="1"/>
</dbReference>
<keyword evidence="2 10" id="KW-0963">Cytoplasm</keyword>
<dbReference type="UniPathway" id="UPA00085"/>
<evidence type="ECO:0000256" key="10">
    <source>
        <dbReference type="HAMAP-Rule" id="MF_00019"/>
    </source>
</evidence>
<dbReference type="GO" id="GO:0008654">
    <property type="term" value="P:phospholipid biosynthetic process"/>
    <property type="evidence" value="ECO:0007669"/>
    <property type="project" value="UniProtKB-KW"/>
</dbReference>
<dbReference type="PANTHER" id="PTHR30100">
    <property type="entry name" value="FATTY ACID/PHOSPHOLIPID SYNTHESIS PROTEIN PLSX"/>
    <property type="match status" value="1"/>
</dbReference>
<evidence type="ECO:0000313" key="12">
    <source>
        <dbReference type="Proteomes" id="UP000035661"/>
    </source>
</evidence>
<organism evidence="11 12">
    <name type="scientific">Spiroplasma eriocheiris</name>
    <dbReference type="NCBI Taxonomy" id="315358"/>
    <lineage>
        <taxon>Bacteria</taxon>
        <taxon>Bacillati</taxon>
        <taxon>Mycoplasmatota</taxon>
        <taxon>Mollicutes</taxon>
        <taxon>Entomoplasmatales</taxon>
        <taxon>Spiroplasmataceae</taxon>
        <taxon>Spiroplasma</taxon>
    </lineage>
</organism>
<reference evidence="12" key="2">
    <citation type="submission" date="2015-06" db="EMBL/GenBank/DDBJ databases">
        <title>Complete genome sequence of Spiroplasma eriocheiris TDA-040725-5 (DSM 21848).</title>
        <authorList>
            <person name="Lo W.-S."/>
            <person name="Kuo C.-H."/>
        </authorList>
    </citation>
    <scope>NUCLEOTIDE SEQUENCE [LARGE SCALE GENOMIC DNA]</scope>
    <source>
        <strain evidence="12">TDA-040725-5</strain>
    </source>
</reference>
<keyword evidence="3 10" id="KW-0444">Lipid biosynthesis</keyword>
<dbReference type="NCBIfam" id="TIGR00182">
    <property type="entry name" value="plsX"/>
    <property type="match status" value="1"/>
</dbReference>
<dbReference type="Proteomes" id="UP000035661">
    <property type="component" value="Chromosome"/>
</dbReference>
<sequence length="334" mass="37367">MNKIAIDMMGTDLGIRPILGAVKIFLKKYHDINFIFVGNEEEIKHELKNYKLDPARYEIFHASEVIAMTEGPLEIRRKKDSSMVRSAELLKEQKVNAFVSGGSTAAYLAACHFIIGEIEGISRPAFMPFIPTVTKGKYVMMLDVGANLENDAQDLVNFAIMADVYARVILNLSNPKIGLLNIGEEASKGKEYHKEAYQMLKSNNKLNFYGNIESRHITSDLVDIIVTDGFTGNIALKAIEGMAKNLMTVLKKELTKNIIRKIKALMLKKAFKGVKETFDYRNNASALMLGLNQIAIKTHGSSDQKSWISTLEMTRTAINNDVANKIREAIKETN</sequence>
<dbReference type="AlphaFoldDB" id="A0A0H3XLU4"/>
<evidence type="ECO:0000256" key="1">
    <source>
        <dbReference type="ARBA" id="ARBA00001232"/>
    </source>
</evidence>
<comment type="subcellular location">
    <subcellularLocation>
        <location evidence="10">Cytoplasm</location>
    </subcellularLocation>
    <text evidence="10">Associated with the membrane possibly through PlsY.</text>
</comment>
<dbReference type="HAMAP" id="MF_00019">
    <property type="entry name" value="PlsX"/>
    <property type="match status" value="1"/>
</dbReference>
<dbReference type="GO" id="GO:0006633">
    <property type="term" value="P:fatty acid biosynthetic process"/>
    <property type="evidence" value="ECO:0007669"/>
    <property type="project" value="UniProtKB-UniRule"/>
</dbReference>
<comment type="catalytic activity">
    <reaction evidence="1 10">
        <text>a fatty acyl-[ACP] + phosphate = an acyl phosphate + holo-[ACP]</text>
        <dbReference type="Rhea" id="RHEA:42292"/>
        <dbReference type="Rhea" id="RHEA-COMP:9685"/>
        <dbReference type="Rhea" id="RHEA-COMP:14125"/>
        <dbReference type="ChEBI" id="CHEBI:43474"/>
        <dbReference type="ChEBI" id="CHEBI:59918"/>
        <dbReference type="ChEBI" id="CHEBI:64479"/>
        <dbReference type="ChEBI" id="CHEBI:138651"/>
        <dbReference type="EC" id="2.3.1.274"/>
    </reaction>
</comment>
<evidence type="ECO:0000256" key="9">
    <source>
        <dbReference type="ARBA" id="ARBA00046608"/>
    </source>
</evidence>
<dbReference type="PIRSF" id="PIRSF002465">
    <property type="entry name" value="Phsphlp_syn_PlsX"/>
    <property type="match status" value="1"/>
</dbReference>
<comment type="pathway">
    <text evidence="10">Lipid metabolism; phospholipid metabolism.</text>
</comment>
<evidence type="ECO:0000256" key="8">
    <source>
        <dbReference type="ARBA" id="ARBA00024069"/>
    </source>
</evidence>
<evidence type="ECO:0000256" key="7">
    <source>
        <dbReference type="ARBA" id="ARBA00023264"/>
    </source>
</evidence>
<proteinExistence type="inferred from homology"/>
<dbReference type="Pfam" id="PF02504">
    <property type="entry name" value="FA_synthesis"/>
    <property type="match status" value="1"/>
</dbReference>
<protein>
    <recommendedName>
        <fullName evidence="8 10">Phosphate acyltransferase</fullName>
        <ecNumber evidence="8 10">2.3.1.274</ecNumber>
    </recommendedName>
    <alternativeName>
        <fullName evidence="10">Acyl-ACP phosphotransacylase</fullName>
    </alternativeName>
    <alternativeName>
        <fullName evidence="10">Acyl-[acyl-carrier-protein]--phosphate acyltransferase</fullName>
    </alternativeName>
    <alternativeName>
        <fullName evidence="10">Phosphate-acyl-ACP acyltransferase</fullName>
    </alternativeName>
</protein>
<comment type="function">
    <text evidence="10">Catalyzes the reversible formation of acyl-phosphate (acyl-PO(4)) from acyl-[acyl-carrier-protein] (acyl-ACP). This enzyme utilizes acyl-ACP as fatty acyl donor, but not acyl-CoA.</text>
</comment>
<accession>A0A0H3XLU4</accession>
<keyword evidence="11" id="KW-0012">Acyltransferase</keyword>
<dbReference type="STRING" id="315358.SERIO_v1c01840"/>